<dbReference type="Proteomes" id="UP000827976">
    <property type="component" value="Chromosome 20"/>
</dbReference>
<evidence type="ECO:0000313" key="2">
    <source>
        <dbReference type="Proteomes" id="UP000827976"/>
    </source>
</evidence>
<reference evidence="2" key="1">
    <citation type="journal article" date="2022" name="Nat. Commun.">
        <title>Chromosome evolution and the genetic basis of agronomically important traits in greater yam.</title>
        <authorList>
            <person name="Bredeson J.V."/>
            <person name="Lyons J.B."/>
            <person name="Oniyinde I.O."/>
            <person name="Okereke N.R."/>
            <person name="Kolade O."/>
            <person name="Nnabue I."/>
            <person name="Nwadili C.O."/>
            <person name="Hribova E."/>
            <person name="Parker M."/>
            <person name="Nwogha J."/>
            <person name="Shu S."/>
            <person name="Carlson J."/>
            <person name="Kariba R."/>
            <person name="Muthemba S."/>
            <person name="Knop K."/>
            <person name="Barton G.J."/>
            <person name="Sherwood A.V."/>
            <person name="Lopez-Montes A."/>
            <person name="Asiedu R."/>
            <person name="Jamnadass R."/>
            <person name="Muchugi A."/>
            <person name="Goodstein D."/>
            <person name="Egesi C.N."/>
            <person name="Featherston J."/>
            <person name="Asfaw A."/>
            <person name="Simpson G.G."/>
            <person name="Dolezel J."/>
            <person name="Hendre P.S."/>
            <person name="Van Deynze A."/>
            <person name="Kumar P.L."/>
            <person name="Obidiegwu J.E."/>
            <person name="Bhattacharjee R."/>
            <person name="Rokhsar D.S."/>
        </authorList>
    </citation>
    <scope>NUCLEOTIDE SEQUENCE [LARGE SCALE GENOMIC DNA]</scope>
    <source>
        <strain evidence="2">cv. TDa95/00328</strain>
    </source>
</reference>
<protein>
    <submittedName>
        <fullName evidence="1">Proton-dependent oligopeptide transporter family protein</fullName>
    </submittedName>
</protein>
<keyword evidence="2" id="KW-1185">Reference proteome</keyword>
<proteinExistence type="predicted"/>
<evidence type="ECO:0000313" key="1">
    <source>
        <dbReference type="EMBL" id="KAH7651396.1"/>
    </source>
</evidence>
<dbReference type="EMBL" id="CM037030">
    <property type="protein sequence ID" value="KAH7651396.1"/>
    <property type="molecule type" value="Genomic_DNA"/>
</dbReference>
<accession>A0ACB7TU99</accession>
<feature type="non-terminal residue" evidence="1">
    <location>
        <position position="1"/>
    </location>
</feature>
<feature type="non-terminal residue" evidence="1">
    <location>
        <position position="591"/>
    </location>
</feature>
<name>A0ACB7TU99_DIOAL</name>
<gene>
    <name evidence="1" type="ORF">IHE45_20G054500</name>
</gene>
<comment type="caution">
    <text evidence="1">The sequence shown here is derived from an EMBL/GenBank/DDBJ whole genome shotgun (WGS) entry which is preliminary data.</text>
</comment>
<sequence length="591" mass="66316">VSFSSSKFSSKLNSSLHLHLQEKAVEVVEGKVDWKGRPVKKRVHGGTRSTFLILGLVVFENFAVLGLSVNFVTYFTTVMHWDIATASNAVTSFMGTGYILAVIGAFFADAFIGRSKISIISCWLYFMGLVLLTVQAHFPSLKPEPCNIYLQKCEEVKGGNAAFLYTSMYLVAAGMAGLKAGLPPHGADQFDENDPQEASQMSSFFNWFLLSICIGGSFSLTFSVWIQDNVGWDWGYAIACISILLGTIIFVAGYPVYRFHVIQKNNPITEIIQVYVASIRNRNLQLPENPEDLYEIDEQDKESASHSEVEFQPHRDMYRCLDKAAIRTEQSPSPWKLCRVTQVEHAKTIFAMLPIFASSIIMSTCLAQLQTFSVQQGATMDTHIGSSFKIPAASLTVIPVVFLVIIVPVYDQLIVPFIRKFTGHPTGITHLQRIGVGLVLAFISMVVGALVEVKRKNVAKSHAMLDAVPIQQPLPISCFWLGFQFFIFGIADMFTYVGLLEFFYSEAPKQLKSIASSFLWCSLALGYFLNTILVELVNSATKKFTRSGGWLAGNNLNRNHLNLFYWLLAFLCFFNFFNYLFWASRYKYKQQ</sequence>
<organism evidence="1 2">
    <name type="scientific">Dioscorea alata</name>
    <name type="common">Purple yam</name>
    <dbReference type="NCBI Taxonomy" id="55571"/>
    <lineage>
        <taxon>Eukaryota</taxon>
        <taxon>Viridiplantae</taxon>
        <taxon>Streptophyta</taxon>
        <taxon>Embryophyta</taxon>
        <taxon>Tracheophyta</taxon>
        <taxon>Spermatophyta</taxon>
        <taxon>Magnoliopsida</taxon>
        <taxon>Liliopsida</taxon>
        <taxon>Dioscoreales</taxon>
        <taxon>Dioscoreaceae</taxon>
        <taxon>Dioscorea</taxon>
    </lineage>
</organism>